<dbReference type="PANTHER" id="PTHR43665:SF1">
    <property type="entry name" value="ISOPENTENYL-DIPHOSPHATE DELTA-ISOMERASE"/>
    <property type="match status" value="1"/>
</dbReference>
<dbReference type="PIRSF" id="PIRSF003314">
    <property type="entry name" value="IPP_isomerase"/>
    <property type="match status" value="1"/>
</dbReference>
<dbReference type="InterPro" id="IPR013785">
    <property type="entry name" value="Aldolase_TIM"/>
</dbReference>
<dbReference type="CDD" id="cd02811">
    <property type="entry name" value="IDI-2_FMN"/>
    <property type="match status" value="1"/>
</dbReference>
<dbReference type="GO" id="GO:0010181">
    <property type="term" value="F:FMN binding"/>
    <property type="evidence" value="ECO:0007669"/>
    <property type="project" value="UniProtKB-UniRule"/>
</dbReference>
<gene>
    <name evidence="11" type="primary">fni</name>
    <name evidence="13" type="ORF">ERX27_02875</name>
</gene>
<dbReference type="Pfam" id="PF01070">
    <property type="entry name" value="FMN_dh"/>
    <property type="match status" value="1"/>
</dbReference>
<keyword evidence="14" id="KW-1185">Reference proteome</keyword>
<comment type="caution">
    <text evidence="13">The sequence shown here is derived from an EMBL/GenBank/DDBJ whole genome shotgun (WGS) entry which is preliminary data.</text>
</comment>
<dbReference type="RefSeq" id="WP_133431336.1">
    <property type="nucleotide sequence ID" value="NZ_SCWA01000004.1"/>
</dbReference>
<proteinExistence type="inferred from homology"/>
<keyword evidence="5 11" id="KW-0479">Metal-binding</keyword>
<accession>A0A4R6BF10</accession>
<dbReference type="EC" id="5.3.3.2" evidence="11"/>
<evidence type="ECO:0000256" key="7">
    <source>
        <dbReference type="ARBA" id="ARBA00022857"/>
    </source>
</evidence>
<dbReference type="GO" id="GO:0000287">
    <property type="term" value="F:magnesium ion binding"/>
    <property type="evidence" value="ECO:0007669"/>
    <property type="project" value="UniProtKB-UniRule"/>
</dbReference>
<comment type="cofactor">
    <cofactor evidence="11">
        <name>Mg(2+)</name>
        <dbReference type="ChEBI" id="CHEBI:18420"/>
    </cofactor>
</comment>
<dbReference type="GO" id="GO:0016491">
    <property type="term" value="F:oxidoreductase activity"/>
    <property type="evidence" value="ECO:0007669"/>
    <property type="project" value="InterPro"/>
</dbReference>
<comment type="cofactor">
    <cofactor evidence="1 11">
        <name>FMN</name>
        <dbReference type="ChEBI" id="CHEBI:58210"/>
    </cofactor>
</comment>
<evidence type="ECO:0000256" key="11">
    <source>
        <dbReference type="HAMAP-Rule" id="MF_00354"/>
    </source>
</evidence>
<evidence type="ECO:0000313" key="14">
    <source>
        <dbReference type="Proteomes" id="UP000295310"/>
    </source>
</evidence>
<dbReference type="OrthoDB" id="9795032at2"/>
<keyword evidence="4 11" id="KW-0288">FMN</keyword>
<keyword evidence="3 11" id="KW-0285">Flavoprotein</keyword>
<sequence>MTTREQRKDDHIRLALGHPVTHSSFDAVQLVHRSIPAIKRSDISLETPLDSLSLNFPLYINAMTGGSKWAGEINEKLAIISRETDIAMAVGSMHAALKNSELIPTYRIIRERNPHGKVFANIGADVPLDLAARAVEMLNADALQIHINAPQEVVMPEGGRDFTDWLTNIEEIVRTIDVPVIVKEVGFGMSKETLEQLYGIGVKTVDVSGRGGTNFIHIENERRPKKDQSYLSEWGQTTPVSLLESQPFQQNMTILASGGIQSPLDAIKSIALGARAVGLSRAILTEVESNGLAAAIQFIETFKAHMIDIALILGAKNLDDLQQVPYVLSPELESWQRQRKLKERSK</sequence>
<feature type="binding site" evidence="11">
    <location>
        <begin position="92"/>
        <end position="94"/>
    </location>
    <ligand>
        <name>substrate</name>
    </ligand>
</feature>
<protein>
    <recommendedName>
        <fullName evidence="11">Isopentenyl-diphosphate delta-isomerase</fullName>
        <shortName evidence="11">IPP isomerase</shortName>
        <ecNumber evidence="11">5.3.3.2</ecNumber>
    </recommendedName>
    <alternativeName>
        <fullName evidence="11">Isopentenyl diphosphate:dimethylallyl diphosphate isomerase</fullName>
    </alternativeName>
    <alternativeName>
        <fullName evidence="11">Isopentenyl pyrophosphate isomerase</fullName>
    </alternativeName>
    <alternativeName>
        <fullName evidence="11">Type 2 isopentenyl diphosphate isomerase</fullName>
        <shortName evidence="11">IDI-2</shortName>
    </alternativeName>
</protein>
<dbReference type="Proteomes" id="UP000295310">
    <property type="component" value="Unassembled WGS sequence"/>
</dbReference>
<evidence type="ECO:0000256" key="9">
    <source>
        <dbReference type="ARBA" id="ARBA00023235"/>
    </source>
</evidence>
<dbReference type="AlphaFoldDB" id="A0A4R6BF10"/>
<dbReference type="GO" id="GO:0005737">
    <property type="term" value="C:cytoplasm"/>
    <property type="evidence" value="ECO:0007669"/>
    <property type="project" value="UniProtKB-SubCell"/>
</dbReference>
<evidence type="ECO:0000256" key="3">
    <source>
        <dbReference type="ARBA" id="ARBA00022630"/>
    </source>
</evidence>
<organism evidence="13 14">
    <name type="scientific">Macrococcus brunensis</name>
    <dbReference type="NCBI Taxonomy" id="198483"/>
    <lineage>
        <taxon>Bacteria</taxon>
        <taxon>Bacillati</taxon>
        <taxon>Bacillota</taxon>
        <taxon>Bacilli</taxon>
        <taxon>Bacillales</taxon>
        <taxon>Staphylococcaceae</taxon>
        <taxon>Macrococcus</taxon>
    </lineage>
</organism>
<feature type="binding site" evidence="11">
    <location>
        <position position="183"/>
    </location>
    <ligand>
        <name>FMN</name>
        <dbReference type="ChEBI" id="CHEBI:58210"/>
    </ligand>
</feature>
<dbReference type="HAMAP" id="MF_00354">
    <property type="entry name" value="Idi_2"/>
    <property type="match status" value="1"/>
</dbReference>
<feature type="binding site" evidence="11">
    <location>
        <position position="151"/>
    </location>
    <ligand>
        <name>substrate</name>
    </ligand>
</feature>
<comment type="catalytic activity">
    <reaction evidence="11">
        <text>isopentenyl diphosphate = dimethylallyl diphosphate</text>
        <dbReference type="Rhea" id="RHEA:23284"/>
        <dbReference type="ChEBI" id="CHEBI:57623"/>
        <dbReference type="ChEBI" id="CHEBI:128769"/>
        <dbReference type="EC" id="5.3.3.2"/>
    </reaction>
</comment>
<keyword evidence="7 11" id="KW-0521">NADP</keyword>
<reference evidence="13 14" key="1">
    <citation type="submission" date="2019-01" db="EMBL/GenBank/DDBJ databases">
        <title>Draft genome sequences of the type strains of six Macrococcus species.</title>
        <authorList>
            <person name="Mazhar S."/>
            <person name="Altermann E."/>
            <person name="Hill C."/>
            <person name="Mcauliffe O."/>
        </authorList>
    </citation>
    <scope>NUCLEOTIDE SEQUENCE [LARGE SCALE GENOMIC DNA]</scope>
    <source>
        <strain evidence="13 14">CCM4811</strain>
    </source>
</reference>
<feature type="binding site" evidence="11">
    <location>
        <begin position="280"/>
        <end position="281"/>
    </location>
    <ligand>
        <name>FMN</name>
        <dbReference type="ChEBI" id="CHEBI:58210"/>
    </ligand>
</feature>
<evidence type="ECO:0000313" key="13">
    <source>
        <dbReference type="EMBL" id="TDL98395.1"/>
    </source>
</evidence>
<comment type="cofactor">
    <cofactor evidence="11">
        <name>NADPH</name>
        <dbReference type="ChEBI" id="CHEBI:57783"/>
    </cofactor>
</comment>
<evidence type="ECO:0000256" key="5">
    <source>
        <dbReference type="ARBA" id="ARBA00022723"/>
    </source>
</evidence>
<feature type="binding site" evidence="11">
    <location>
        <position position="152"/>
    </location>
    <ligand>
        <name>Mg(2+)</name>
        <dbReference type="ChEBI" id="CHEBI:18420"/>
    </ligand>
</feature>
<keyword evidence="9 11" id="KW-0413">Isomerase</keyword>
<dbReference type="SUPFAM" id="SSF51395">
    <property type="entry name" value="FMN-linked oxidoreductases"/>
    <property type="match status" value="1"/>
</dbReference>
<keyword evidence="8 11" id="KW-0414">Isoprene biosynthesis</keyword>
<feature type="binding site" evidence="11">
    <location>
        <position position="208"/>
    </location>
    <ligand>
        <name>FMN</name>
        <dbReference type="ChEBI" id="CHEBI:58210"/>
    </ligand>
</feature>
<evidence type="ECO:0000256" key="4">
    <source>
        <dbReference type="ARBA" id="ARBA00022643"/>
    </source>
</evidence>
<dbReference type="GO" id="GO:0004452">
    <property type="term" value="F:isopentenyl-diphosphate delta-isomerase activity"/>
    <property type="evidence" value="ECO:0007669"/>
    <property type="project" value="UniProtKB-UniRule"/>
</dbReference>
<evidence type="ECO:0000259" key="12">
    <source>
        <dbReference type="Pfam" id="PF01070"/>
    </source>
</evidence>
<evidence type="ECO:0000256" key="8">
    <source>
        <dbReference type="ARBA" id="ARBA00023229"/>
    </source>
</evidence>
<feature type="binding site" evidence="11">
    <location>
        <begin position="7"/>
        <end position="8"/>
    </location>
    <ligand>
        <name>substrate</name>
    </ligand>
</feature>
<keyword evidence="6 11" id="KW-0460">Magnesium</keyword>
<dbReference type="EMBL" id="SCWA01000004">
    <property type="protein sequence ID" value="TDL98395.1"/>
    <property type="molecule type" value="Genomic_DNA"/>
</dbReference>
<evidence type="ECO:0000256" key="1">
    <source>
        <dbReference type="ARBA" id="ARBA00001917"/>
    </source>
</evidence>
<feature type="domain" description="FMN-dependent dehydrogenase" evidence="12">
    <location>
        <begin position="160"/>
        <end position="323"/>
    </location>
</feature>
<dbReference type="GO" id="GO:0070402">
    <property type="term" value="F:NADPH binding"/>
    <property type="evidence" value="ECO:0007669"/>
    <property type="project" value="UniProtKB-UniRule"/>
</dbReference>
<comment type="subunit">
    <text evidence="10 11">Homooctamer. Dimer of tetramers.</text>
</comment>
<evidence type="ECO:0000256" key="10">
    <source>
        <dbReference type="ARBA" id="ARBA00025810"/>
    </source>
</evidence>
<comment type="function">
    <text evidence="11">Involved in the biosynthesis of isoprenoids. Catalyzes the 1,3-allylic rearrangement of the homoallylic substrate isopentenyl (IPP) to its allylic isomer, dimethylallyl diphosphate (DMAPP).</text>
</comment>
<feature type="binding site" evidence="11">
    <location>
        <position position="121"/>
    </location>
    <ligand>
        <name>FMN</name>
        <dbReference type="ChEBI" id="CHEBI:58210"/>
    </ligand>
</feature>
<name>A0A4R6BF10_9STAP</name>
<comment type="caution">
    <text evidence="11">Lacks conserved residue(s) required for the propagation of feature annotation.</text>
</comment>
<dbReference type="Gene3D" id="3.20.20.70">
    <property type="entry name" value="Aldolase class I"/>
    <property type="match status" value="1"/>
</dbReference>
<feature type="binding site" evidence="11">
    <location>
        <begin position="62"/>
        <end position="64"/>
    </location>
    <ligand>
        <name>FMN</name>
        <dbReference type="ChEBI" id="CHEBI:58210"/>
    </ligand>
</feature>
<evidence type="ECO:0000256" key="6">
    <source>
        <dbReference type="ARBA" id="ARBA00022842"/>
    </source>
</evidence>
<dbReference type="InterPro" id="IPR011179">
    <property type="entry name" value="IPdP_isomerase"/>
</dbReference>
<dbReference type="PANTHER" id="PTHR43665">
    <property type="entry name" value="ISOPENTENYL-DIPHOSPHATE DELTA-ISOMERASE"/>
    <property type="match status" value="1"/>
</dbReference>
<dbReference type="GO" id="GO:0008299">
    <property type="term" value="P:isoprenoid biosynthetic process"/>
    <property type="evidence" value="ECO:0007669"/>
    <property type="project" value="UniProtKB-UniRule"/>
</dbReference>
<dbReference type="NCBIfam" id="TIGR02151">
    <property type="entry name" value="IPP_isom_2"/>
    <property type="match status" value="1"/>
</dbReference>
<comment type="similarity">
    <text evidence="11">Belongs to the IPP isomerase type 2 family.</text>
</comment>
<dbReference type="InterPro" id="IPR000262">
    <property type="entry name" value="FMN-dep_DH"/>
</dbReference>
<evidence type="ECO:0000256" key="2">
    <source>
        <dbReference type="ARBA" id="ARBA00022490"/>
    </source>
</evidence>
<feature type="binding site" evidence="11">
    <location>
        <position position="92"/>
    </location>
    <ligand>
        <name>FMN</name>
        <dbReference type="ChEBI" id="CHEBI:58210"/>
    </ligand>
</feature>
<keyword evidence="2 11" id="KW-0963">Cytoplasm</keyword>
<comment type="subcellular location">
    <subcellularLocation>
        <location evidence="11">Cytoplasm</location>
    </subcellularLocation>
</comment>
<feature type="binding site" evidence="11">
    <location>
        <position position="213"/>
    </location>
    <ligand>
        <name>FMN</name>
        <dbReference type="ChEBI" id="CHEBI:58210"/>
    </ligand>
</feature>